<sequence length="254" mass="27062">SPDGQRRAWCLCLAVQPEVVQVEARSEEGRQPGLLLVLFVLVQASPPANITWVDQEGRLMVNTSHFLIVDAKTYPWLANHTLEVQLRGWAHNSSSSLGASGKAPVLNASSVLLPGFLGARIDLPLLPLLIGATGALGLLLGLAALISYVGYQKGKKAAGLSLPAQLPPRQDSSPLKPQGPRLPRANRSLPSNLQLNDFTPEPPAKVAAQGVEDEEGALSEPEDSLASANRGLSHFPMVGYIYRASSGSSEEIWL</sequence>
<organism evidence="3 4">
    <name type="scientific">Gekko japonicus</name>
    <name type="common">Schlegel's Japanese gecko</name>
    <dbReference type="NCBI Taxonomy" id="146911"/>
    <lineage>
        <taxon>Eukaryota</taxon>
        <taxon>Metazoa</taxon>
        <taxon>Chordata</taxon>
        <taxon>Craniata</taxon>
        <taxon>Vertebrata</taxon>
        <taxon>Euteleostomi</taxon>
        <taxon>Lepidosauria</taxon>
        <taxon>Squamata</taxon>
        <taxon>Bifurcata</taxon>
        <taxon>Gekkota</taxon>
        <taxon>Gekkonidae</taxon>
        <taxon>Gekkoninae</taxon>
        <taxon>Gekko</taxon>
    </lineage>
</organism>
<evidence type="ECO:0000313" key="4">
    <source>
        <dbReference type="RefSeq" id="XP_015269217.1"/>
    </source>
</evidence>
<evidence type="ECO:0000256" key="2">
    <source>
        <dbReference type="SAM" id="Phobius"/>
    </source>
</evidence>
<protein>
    <submittedName>
        <fullName evidence="4">Transmembrane protein 25</fullName>
    </submittedName>
</protein>
<dbReference type="RefSeq" id="XP_015269217.1">
    <property type="nucleotide sequence ID" value="XM_015413731.1"/>
</dbReference>
<keyword evidence="2" id="KW-1133">Transmembrane helix</keyword>
<accession>A0ABM1K680</accession>
<proteinExistence type="predicted"/>
<gene>
    <name evidence="4" type="primary">TMEM25</name>
</gene>
<evidence type="ECO:0000313" key="3">
    <source>
        <dbReference type="Proteomes" id="UP000694871"/>
    </source>
</evidence>
<dbReference type="PANTHER" id="PTHR47224:SF1">
    <property type="entry name" value="TRANSMEMBRANE PROTEIN 25"/>
    <property type="match status" value="1"/>
</dbReference>
<keyword evidence="2 4" id="KW-0812">Transmembrane</keyword>
<feature type="transmembrane region" description="Helical" evidence="2">
    <location>
        <begin position="125"/>
        <end position="151"/>
    </location>
</feature>
<dbReference type="PANTHER" id="PTHR47224">
    <property type="entry name" value="TRANSMEMBRANE PROTEIN 25"/>
    <property type="match status" value="1"/>
</dbReference>
<name>A0ABM1K680_GEKJA</name>
<feature type="compositionally biased region" description="Acidic residues" evidence="1">
    <location>
        <begin position="211"/>
        <end position="223"/>
    </location>
</feature>
<feature type="region of interest" description="Disordered" evidence="1">
    <location>
        <begin position="162"/>
        <end position="225"/>
    </location>
</feature>
<feature type="compositionally biased region" description="Polar residues" evidence="1">
    <location>
        <begin position="188"/>
        <end position="197"/>
    </location>
</feature>
<feature type="non-terminal residue" evidence="4">
    <location>
        <position position="1"/>
    </location>
</feature>
<dbReference type="Proteomes" id="UP000694871">
    <property type="component" value="Unplaced"/>
</dbReference>
<reference evidence="4" key="1">
    <citation type="submission" date="2025-08" db="UniProtKB">
        <authorList>
            <consortium name="RefSeq"/>
        </authorList>
    </citation>
    <scope>IDENTIFICATION</scope>
</reference>
<evidence type="ECO:0000256" key="1">
    <source>
        <dbReference type="SAM" id="MobiDB-lite"/>
    </source>
</evidence>
<keyword evidence="2" id="KW-0472">Membrane</keyword>
<keyword evidence="3" id="KW-1185">Reference proteome</keyword>
<dbReference type="InterPro" id="IPR042864">
    <property type="entry name" value="TMEM25"/>
</dbReference>
<dbReference type="GeneID" id="107112564"/>